<reference evidence="7 8" key="1">
    <citation type="submission" date="2013-03" db="EMBL/GenBank/DDBJ databases">
        <title>The Genome Sequence of Phialophora europaea CBS 101466.</title>
        <authorList>
            <consortium name="The Broad Institute Genomics Platform"/>
            <person name="Cuomo C."/>
            <person name="de Hoog S."/>
            <person name="Gorbushina A."/>
            <person name="Walker B."/>
            <person name="Young S.K."/>
            <person name="Zeng Q."/>
            <person name="Gargeya S."/>
            <person name="Fitzgerald M."/>
            <person name="Haas B."/>
            <person name="Abouelleil A."/>
            <person name="Allen A.W."/>
            <person name="Alvarado L."/>
            <person name="Arachchi H.M."/>
            <person name="Berlin A.M."/>
            <person name="Chapman S.B."/>
            <person name="Gainer-Dewar J."/>
            <person name="Goldberg J."/>
            <person name="Griggs A."/>
            <person name="Gujja S."/>
            <person name="Hansen M."/>
            <person name="Howarth C."/>
            <person name="Imamovic A."/>
            <person name="Ireland A."/>
            <person name="Larimer J."/>
            <person name="McCowan C."/>
            <person name="Murphy C."/>
            <person name="Pearson M."/>
            <person name="Poon T.W."/>
            <person name="Priest M."/>
            <person name="Roberts A."/>
            <person name="Saif S."/>
            <person name="Shea T."/>
            <person name="Sisk P."/>
            <person name="Sykes S."/>
            <person name="Wortman J."/>
            <person name="Nusbaum C."/>
            <person name="Birren B."/>
        </authorList>
    </citation>
    <scope>NUCLEOTIDE SEQUENCE [LARGE SCALE GENOMIC DNA]</scope>
    <source>
        <strain evidence="7 8">CBS 101466</strain>
    </source>
</reference>
<dbReference type="eggNOG" id="ENOG502RYVR">
    <property type="taxonomic scope" value="Eukaryota"/>
</dbReference>
<name>W2RKJ9_CYPE1</name>
<organism evidence="7 8">
    <name type="scientific">Cyphellophora europaea (strain CBS 101466)</name>
    <name type="common">Phialophora europaea</name>
    <dbReference type="NCBI Taxonomy" id="1220924"/>
    <lineage>
        <taxon>Eukaryota</taxon>
        <taxon>Fungi</taxon>
        <taxon>Dikarya</taxon>
        <taxon>Ascomycota</taxon>
        <taxon>Pezizomycotina</taxon>
        <taxon>Eurotiomycetes</taxon>
        <taxon>Chaetothyriomycetidae</taxon>
        <taxon>Chaetothyriales</taxon>
        <taxon>Cyphellophoraceae</taxon>
        <taxon>Cyphellophora</taxon>
    </lineage>
</organism>
<keyword evidence="4" id="KW-0560">Oxidoreductase</keyword>
<dbReference type="GO" id="GO:0004497">
    <property type="term" value="F:monooxygenase activity"/>
    <property type="evidence" value="ECO:0007669"/>
    <property type="project" value="UniProtKB-KW"/>
</dbReference>
<evidence type="ECO:0000256" key="2">
    <source>
        <dbReference type="ARBA" id="ARBA00022630"/>
    </source>
</evidence>
<dbReference type="SUPFAM" id="SSF51905">
    <property type="entry name" value="FAD/NAD(P)-binding domain"/>
    <property type="match status" value="1"/>
</dbReference>
<dbReference type="PANTHER" id="PTHR13789:SF306">
    <property type="entry name" value="HYDROXYLASE, PUTATIVE-RELATED"/>
    <property type="match status" value="1"/>
</dbReference>
<keyword evidence="5" id="KW-0503">Monooxygenase</keyword>
<evidence type="ECO:0000256" key="5">
    <source>
        <dbReference type="ARBA" id="ARBA00023033"/>
    </source>
</evidence>
<accession>W2RKJ9</accession>
<keyword evidence="8" id="KW-1185">Reference proteome</keyword>
<dbReference type="Gene3D" id="3.50.50.60">
    <property type="entry name" value="FAD/NAD(P)-binding domain"/>
    <property type="match status" value="1"/>
</dbReference>
<evidence type="ECO:0000313" key="7">
    <source>
        <dbReference type="EMBL" id="ETN36850.1"/>
    </source>
</evidence>
<dbReference type="InterPro" id="IPR002938">
    <property type="entry name" value="FAD-bd"/>
</dbReference>
<dbReference type="HOGENOM" id="CLU_385878_0_0_1"/>
<dbReference type="EMBL" id="KB822724">
    <property type="protein sequence ID" value="ETN36850.1"/>
    <property type="molecule type" value="Genomic_DNA"/>
</dbReference>
<dbReference type="RefSeq" id="XP_008720382.1">
    <property type="nucleotide sequence ID" value="XM_008722160.1"/>
</dbReference>
<dbReference type="InterPro" id="IPR014729">
    <property type="entry name" value="Rossmann-like_a/b/a_fold"/>
</dbReference>
<proteinExistence type="inferred from homology"/>
<dbReference type="Gene3D" id="1.10.3620.10">
    <property type="entry name" value="YdcF like domain"/>
    <property type="match status" value="1"/>
</dbReference>
<sequence length="716" mass="78133">MNPTLDATHVAAINQISEFLACAQSNSLLQHPPVDVIVLCGNSILPIAEHVFTALEANPDLARYLVICGGVGHSTDYLYRAVAAHPMYRSISNTTADLPEAQVLHAILDKFYASASITQTGLKVLVEDKSTNCGANAIEARKTLDAAGVTDPKSMVIVQDPTMSIRTLAAFQKVYSDHATPPHFQTCPTFVPKVKFGEDGELDFDVPGLKSTSLWPMPRFLDLVMGELPRLRDNEHGYGPNGKGFIAHVDIPTHVEDTFKQLESALANRREVTIVGAGIAGLSTALALSHSPLTPPPRITLLESAPHLAEIGAGIQLTPQAVKYLFSFGVRDRLLARSIVPGAMHIRAGKTGEVLGSVDVPGMEREYGAPYIVVHRAVLHAILCERCAEVGVRVRTGCQVVGYRWAVGEVVLRGGEVVRGKLVVAADGINGAARASLLGDGEGETDARPTGWAAYRLMASVERMRGEEALKGLLEGRASHLWVEDGASCMTYLVKDATMLNIVLSHRDDRNTEGYGPEEYREAVDTLMAPFESRVQKLMDIAKDGKIVNYPVWAVPKLERWTHESGRGVILGDGAHAMAFWLSMGVSLAVEDGVALTKALELAYKDVENIQALSDNEKGTRLKMAVAVFEKARKPRAEKVAEASLHSGTILHLPEGAGREVRDDSLKYSSMDWIPRNEEPDEHRYAYGIANKKIRDWCYGFDVKEDVRRKWQDQVG</sequence>
<dbReference type="InterPro" id="IPR050493">
    <property type="entry name" value="FAD-dep_Monooxygenase_BioMet"/>
</dbReference>
<feature type="domain" description="FAD-binding" evidence="6">
    <location>
        <begin position="271"/>
        <end position="606"/>
    </location>
</feature>
<evidence type="ECO:0000259" key="6">
    <source>
        <dbReference type="Pfam" id="PF01494"/>
    </source>
</evidence>
<dbReference type="OrthoDB" id="420606at2759"/>
<dbReference type="STRING" id="1220924.W2RKJ9"/>
<dbReference type="VEuPathDB" id="FungiDB:HMPREF1541_07837"/>
<dbReference type="Proteomes" id="UP000030752">
    <property type="component" value="Unassembled WGS sequence"/>
</dbReference>
<dbReference type="Pfam" id="PF01494">
    <property type="entry name" value="FAD_binding_3"/>
    <property type="match status" value="1"/>
</dbReference>
<evidence type="ECO:0000313" key="8">
    <source>
        <dbReference type="Proteomes" id="UP000030752"/>
    </source>
</evidence>
<keyword evidence="2" id="KW-0285">Flavoprotein</keyword>
<dbReference type="PRINTS" id="PR00420">
    <property type="entry name" value="RNGMNOXGNASE"/>
</dbReference>
<evidence type="ECO:0000256" key="1">
    <source>
        <dbReference type="ARBA" id="ARBA00007992"/>
    </source>
</evidence>
<dbReference type="PANTHER" id="PTHR13789">
    <property type="entry name" value="MONOOXYGENASE"/>
    <property type="match status" value="1"/>
</dbReference>
<evidence type="ECO:0000256" key="4">
    <source>
        <dbReference type="ARBA" id="ARBA00023002"/>
    </source>
</evidence>
<dbReference type="AlphaFoldDB" id="W2RKJ9"/>
<dbReference type="GeneID" id="19975176"/>
<dbReference type="InterPro" id="IPR036188">
    <property type="entry name" value="FAD/NAD-bd_sf"/>
</dbReference>
<dbReference type="InParanoid" id="W2RKJ9"/>
<comment type="similarity">
    <text evidence="1">Belongs to the paxM FAD-dependent monooxygenase family.</text>
</comment>
<dbReference type="GO" id="GO:0071949">
    <property type="term" value="F:FAD binding"/>
    <property type="evidence" value="ECO:0007669"/>
    <property type="project" value="InterPro"/>
</dbReference>
<evidence type="ECO:0000256" key="3">
    <source>
        <dbReference type="ARBA" id="ARBA00022827"/>
    </source>
</evidence>
<protein>
    <recommendedName>
        <fullName evidence="6">FAD-binding domain-containing protein</fullName>
    </recommendedName>
</protein>
<gene>
    <name evidence="7" type="ORF">HMPREF1541_07837</name>
</gene>
<dbReference type="Gene3D" id="3.40.50.620">
    <property type="entry name" value="HUPs"/>
    <property type="match status" value="1"/>
</dbReference>
<keyword evidence="3" id="KW-0274">FAD</keyword>